<dbReference type="GO" id="GO:0008519">
    <property type="term" value="F:ammonium channel activity"/>
    <property type="evidence" value="ECO:0007669"/>
    <property type="project" value="InterPro"/>
</dbReference>
<feature type="domain" description="Ammonium transporter AmtB-like" evidence="10">
    <location>
        <begin position="10"/>
        <end position="409"/>
    </location>
</feature>
<evidence type="ECO:0000256" key="7">
    <source>
        <dbReference type="ARBA" id="ARBA00023177"/>
    </source>
</evidence>
<dbReference type="NCBIfam" id="TIGR00836">
    <property type="entry name" value="amt"/>
    <property type="match status" value="1"/>
</dbReference>
<keyword evidence="12" id="KW-1185">Reference proteome</keyword>
<feature type="transmembrane region" description="Helical" evidence="9">
    <location>
        <begin position="97"/>
        <end position="118"/>
    </location>
</feature>
<dbReference type="InterPro" id="IPR029020">
    <property type="entry name" value="Ammonium/urea_transptr"/>
</dbReference>
<evidence type="ECO:0000256" key="5">
    <source>
        <dbReference type="ARBA" id="ARBA00022989"/>
    </source>
</evidence>
<dbReference type="EMBL" id="SGXD01000001">
    <property type="protein sequence ID" value="RZS90817.1"/>
    <property type="molecule type" value="Genomic_DNA"/>
</dbReference>
<gene>
    <name evidence="11" type="ORF">EV189_0046</name>
</gene>
<feature type="transmembrane region" description="Helical" evidence="9">
    <location>
        <begin position="199"/>
        <end position="218"/>
    </location>
</feature>
<feature type="transmembrane region" description="Helical" evidence="9">
    <location>
        <begin position="314"/>
        <end position="336"/>
    </location>
</feature>
<feature type="transmembrane region" description="Helical" evidence="9">
    <location>
        <begin position="39"/>
        <end position="60"/>
    </location>
</feature>
<dbReference type="SUPFAM" id="SSF111352">
    <property type="entry name" value="Ammonium transporter"/>
    <property type="match status" value="1"/>
</dbReference>
<accession>A0A4Q7NUH7</accession>
<feature type="transmembrane region" description="Helical" evidence="9">
    <location>
        <begin position="356"/>
        <end position="382"/>
    </location>
</feature>
<dbReference type="PROSITE" id="PS01219">
    <property type="entry name" value="AMMONIUM_TRANSP"/>
    <property type="match status" value="1"/>
</dbReference>
<keyword evidence="6 9" id="KW-0472">Membrane</keyword>
<evidence type="ECO:0000313" key="11">
    <source>
        <dbReference type="EMBL" id="RZS90817.1"/>
    </source>
</evidence>
<keyword evidence="3 9" id="KW-0813">Transport</keyword>
<feature type="transmembrane region" description="Helical" evidence="9">
    <location>
        <begin position="170"/>
        <end position="187"/>
    </location>
</feature>
<evidence type="ECO:0000256" key="9">
    <source>
        <dbReference type="RuleBase" id="RU362002"/>
    </source>
</evidence>
<dbReference type="PANTHER" id="PTHR43029:SF10">
    <property type="entry name" value="AMMONIUM TRANSPORTER MEP2"/>
    <property type="match status" value="1"/>
</dbReference>
<sequence length="422" mass="43108">MAAVSAADTAWVLVCAALVLFMAPGLALFYGGMVRSKHVLAIMAQVFGAAAVVSLLWALVGHSLAFGPDHGRLLGDLHLAGLGHAGDAIPGFPHLAAAPQAFTVFQMMFAVITAALLAGAGADRMHFGSFLLFVGAWVLLVYAPLAHWVFSPNGWLAHLGVLDFAGGTVVETNSGASALALCLVLGARRGWPREQMAPHSLPLTLVGAGILWFGWIGFNAGSALAVGGLAAQAALSTHLAGCAGLLGWLLVEKLQTRHSTTLGAASGAVAGLVAITPAAGYVNALGAIVIGFLGGVVSVFAVEQKVHRGYDDSLDVVGVHGVAGVVGTLLVGVFATRTVNAGVPHTGLLDGGGMHLLGLQALAVVVTVAWAFPLTYAIAALVQRTARLRVPHDAELEGLDTYIHAESAYDIGSRRVAGRMGA</sequence>
<evidence type="ECO:0000256" key="4">
    <source>
        <dbReference type="ARBA" id="ARBA00022692"/>
    </source>
</evidence>
<feature type="transmembrane region" description="Helical" evidence="9">
    <location>
        <begin position="224"/>
        <end position="250"/>
    </location>
</feature>
<comment type="subcellular location">
    <subcellularLocation>
        <location evidence="9">Cell membrane</location>
        <topology evidence="9">Multi-pass membrane protein</topology>
    </subcellularLocation>
    <subcellularLocation>
        <location evidence="1">Membrane</location>
        <topology evidence="1">Multi-pass membrane protein</topology>
    </subcellularLocation>
</comment>
<evidence type="ECO:0000256" key="6">
    <source>
        <dbReference type="ARBA" id="ARBA00023136"/>
    </source>
</evidence>
<dbReference type="Pfam" id="PF00909">
    <property type="entry name" value="Ammonium_transp"/>
    <property type="match status" value="1"/>
</dbReference>
<keyword evidence="7 9" id="KW-0924">Ammonia transport</keyword>
<name>A0A4Q7NUH7_9ACTN</name>
<feature type="transmembrane region" description="Helical" evidence="9">
    <location>
        <begin position="6"/>
        <end position="30"/>
    </location>
</feature>
<evidence type="ECO:0000313" key="12">
    <source>
        <dbReference type="Proteomes" id="UP000293638"/>
    </source>
</evidence>
<feature type="transmembrane region" description="Helical" evidence="9">
    <location>
        <begin position="262"/>
        <end position="279"/>
    </location>
</feature>
<keyword evidence="5 9" id="KW-1133">Transmembrane helix</keyword>
<dbReference type="PANTHER" id="PTHR43029">
    <property type="entry name" value="AMMONIUM TRANSPORTER MEP2"/>
    <property type="match status" value="1"/>
</dbReference>
<evidence type="ECO:0000259" key="10">
    <source>
        <dbReference type="Pfam" id="PF00909"/>
    </source>
</evidence>
<evidence type="ECO:0000256" key="1">
    <source>
        <dbReference type="ARBA" id="ARBA00004141"/>
    </source>
</evidence>
<dbReference type="InterPro" id="IPR018047">
    <property type="entry name" value="Ammonium_transpt_CS"/>
</dbReference>
<comment type="similarity">
    <text evidence="2 9">Belongs to the ammonia transporter channel (TC 1.A.11.2) family.</text>
</comment>
<evidence type="ECO:0000256" key="2">
    <source>
        <dbReference type="ARBA" id="ARBA00005887"/>
    </source>
</evidence>
<dbReference type="RefSeq" id="WP_231115932.1">
    <property type="nucleotide sequence ID" value="NZ_SGXD01000001.1"/>
</dbReference>
<comment type="caution">
    <text evidence="11">The sequence shown here is derived from an EMBL/GenBank/DDBJ whole genome shotgun (WGS) entry which is preliminary data.</text>
</comment>
<feature type="transmembrane region" description="Helical" evidence="9">
    <location>
        <begin position="285"/>
        <end position="302"/>
    </location>
</feature>
<dbReference type="Gene3D" id="1.10.3430.10">
    <property type="entry name" value="Ammonium transporter AmtB like domains"/>
    <property type="match status" value="1"/>
</dbReference>
<dbReference type="InterPro" id="IPR024041">
    <property type="entry name" value="NH4_transpt_AmtB-like_dom"/>
</dbReference>
<feature type="transmembrane region" description="Helical" evidence="9">
    <location>
        <begin position="130"/>
        <end position="150"/>
    </location>
</feature>
<proteinExistence type="inferred from homology"/>
<dbReference type="InterPro" id="IPR001905">
    <property type="entry name" value="Ammonium_transpt"/>
</dbReference>
<organism evidence="11 12">
    <name type="scientific">Motilibacter rhizosphaerae</name>
    <dbReference type="NCBI Taxonomy" id="598652"/>
    <lineage>
        <taxon>Bacteria</taxon>
        <taxon>Bacillati</taxon>
        <taxon>Actinomycetota</taxon>
        <taxon>Actinomycetes</taxon>
        <taxon>Motilibacterales</taxon>
        <taxon>Motilibacteraceae</taxon>
        <taxon>Motilibacter</taxon>
    </lineage>
</organism>
<evidence type="ECO:0000256" key="8">
    <source>
        <dbReference type="ARBA" id="ARBA00050025"/>
    </source>
</evidence>
<keyword evidence="4 9" id="KW-0812">Transmembrane</keyword>
<protein>
    <recommendedName>
        <fullName evidence="8 9">Ammonium transporter</fullName>
    </recommendedName>
</protein>
<dbReference type="Proteomes" id="UP000293638">
    <property type="component" value="Unassembled WGS sequence"/>
</dbReference>
<dbReference type="GO" id="GO:0005886">
    <property type="term" value="C:plasma membrane"/>
    <property type="evidence" value="ECO:0007669"/>
    <property type="project" value="UniProtKB-SubCell"/>
</dbReference>
<reference evidence="11 12" key="1">
    <citation type="submission" date="2019-02" db="EMBL/GenBank/DDBJ databases">
        <title>Genomic Encyclopedia of Type Strains, Phase IV (KMG-IV): sequencing the most valuable type-strain genomes for metagenomic binning, comparative biology and taxonomic classification.</title>
        <authorList>
            <person name="Goeker M."/>
        </authorList>
    </citation>
    <scope>NUCLEOTIDE SEQUENCE [LARGE SCALE GENOMIC DNA]</scope>
    <source>
        <strain evidence="11 12">DSM 45622</strain>
    </source>
</reference>
<evidence type="ECO:0000256" key="3">
    <source>
        <dbReference type="ARBA" id="ARBA00022448"/>
    </source>
</evidence>
<dbReference type="AlphaFoldDB" id="A0A4Q7NUH7"/>